<dbReference type="Gene3D" id="2.60.110.10">
    <property type="entry name" value="Thaumatin"/>
    <property type="match status" value="1"/>
</dbReference>
<dbReference type="InterPro" id="IPR001938">
    <property type="entry name" value="Thaumatin"/>
</dbReference>
<dbReference type="EMBL" id="JAJSOW010000106">
    <property type="protein sequence ID" value="KAI9160564.1"/>
    <property type="molecule type" value="Genomic_DNA"/>
</dbReference>
<sequence>MQSIIMYKTIVATRFGQPPCLVVAGNSNMVKNVFNTDPNFHDSGCIWARTNCKFDANGNGKCETGDSNGALYCGVSNSTLPPVL</sequence>
<proteinExistence type="predicted"/>
<name>A0AAD5ICZ2_ACENE</name>
<comment type="caution">
    <text evidence="1">The sequence shown here is derived from an EMBL/GenBank/DDBJ whole genome shotgun (WGS) entry which is preliminary data.</text>
</comment>
<dbReference type="Pfam" id="PF00314">
    <property type="entry name" value="Thaumatin"/>
    <property type="match status" value="1"/>
</dbReference>
<dbReference type="Proteomes" id="UP001064489">
    <property type="component" value="Chromosome 2"/>
</dbReference>
<dbReference type="PRINTS" id="PR00347">
    <property type="entry name" value="THAUMATIN"/>
</dbReference>
<evidence type="ECO:0000313" key="1">
    <source>
        <dbReference type="EMBL" id="KAI9160564.1"/>
    </source>
</evidence>
<reference evidence="1" key="1">
    <citation type="journal article" date="2022" name="Plant J.">
        <title>Strategies of tolerance reflected in two North American maple genomes.</title>
        <authorList>
            <person name="McEvoy S.L."/>
            <person name="Sezen U.U."/>
            <person name="Trouern-Trend A."/>
            <person name="McMahon S.M."/>
            <person name="Schaberg P.G."/>
            <person name="Yang J."/>
            <person name="Wegrzyn J.L."/>
            <person name="Swenson N.G."/>
        </authorList>
    </citation>
    <scope>NUCLEOTIDE SEQUENCE</scope>
    <source>
        <strain evidence="1">91603</strain>
    </source>
</reference>
<accession>A0AAD5ICZ2</accession>
<reference evidence="1" key="2">
    <citation type="submission" date="2023-02" db="EMBL/GenBank/DDBJ databases">
        <authorList>
            <person name="Swenson N.G."/>
            <person name="Wegrzyn J.L."/>
            <person name="Mcevoy S.L."/>
        </authorList>
    </citation>
    <scope>NUCLEOTIDE SEQUENCE</scope>
    <source>
        <strain evidence="1">91603</strain>
        <tissue evidence="1">Leaf</tissue>
    </source>
</reference>
<protein>
    <submittedName>
        <fullName evidence="1">Uncharacterized protein</fullName>
    </submittedName>
</protein>
<gene>
    <name evidence="1" type="ORF">LWI28_009459</name>
</gene>
<organism evidence="1 2">
    <name type="scientific">Acer negundo</name>
    <name type="common">Box elder</name>
    <dbReference type="NCBI Taxonomy" id="4023"/>
    <lineage>
        <taxon>Eukaryota</taxon>
        <taxon>Viridiplantae</taxon>
        <taxon>Streptophyta</taxon>
        <taxon>Embryophyta</taxon>
        <taxon>Tracheophyta</taxon>
        <taxon>Spermatophyta</taxon>
        <taxon>Magnoliopsida</taxon>
        <taxon>eudicotyledons</taxon>
        <taxon>Gunneridae</taxon>
        <taxon>Pentapetalae</taxon>
        <taxon>rosids</taxon>
        <taxon>malvids</taxon>
        <taxon>Sapindales</taxon>
        <taxon>Sapindaceae</taxon>
        <taxon>Hippocastanoideae</taxon>
        <taxon>Acereae</taxon>
        <taxon>Acer</taxon>
    </lineage>
</organism>
<dbReference type="InterPro" id="IPR037176">
    <property type="entry name" value="Osmotin/thaumatin-like_sf"/>
</dbReference>
<dbReference type="AlphaFoldDB" id="A0AAD5ICZ2"/>
<dbReference type="SUPFAM" id="SSF49870">
    <property type="entry name" value="Osmotin, thaumatin-like protein"/>
    <property type="match status" value="1"/>
</dbReference>
<dbReference type="PROSITE" id="PS51367">
    <property type="entry name" value="THAUMATIN_2"/>
    <property type="match status" value="1"/>
</dbReference>
<keyword evidence="2" id="KW-1185">Reference proteome</keyword>
<evidence type="ECO:0000313" key="2">
    <source>
        <dbReference type="Proteomes" id="UP001064489"/>
    </source>
</evidence>